<keyword evidence="1" id="KW-0812">Transmembrane</keyword>
<protein>
    <submittedName>
        <fullName evidence="2">Uncharacterized protein</fullName>
    </submittedName>
</protein>
<dbReference type="AlphaFoldDB" id="A0AAU3GT02"/>
<dbReference type="EMBL" id="CP109535">
    <property type="protein sequence ID" value="WTY96160.1"/>
    <property type="molecule type" value="Genomic_DNA"/>
</dbReference>
<evidence type="ECO:0000313" key="2">
    <source>
        <dbReference type="EMBL" id="WTY96160.1"/>
    </source>
</evidence>
<sequence>MTHARDTPARPRPRRWPWYRYAPQGSRTFVLGICAAVGGIAGSIRAVAEGGGFLEVVGTFAVGVFGVLLSVAWVLNHDRRS</sequence>
<name>A0AAU3GT02_9ACTN</name>
<feature type="transmembrane region" description="Helical" evidence="1">
    <location>
        <begin position="53"/>
        <end position="75"/>
    </location>
</feature>
<keyword evidence="1" id="KW-1133">Transmembrane helix</keyword>
<proteinExistence type="predicted"/>
<gene>
    <name evidence="2" type="ORF">OG626_15170</name>
</gene>
<evidence type="ECO:0000256" key="1">
    <source>
        <dbReference type="SAM" id="Phobius"/>
    </source>
</evidence>
<accession>A0AAU3GT02</accession>
<keyword evidence="1" id="KW-0472">Membrane</keyword>
<organism evidence="2">
    <name type="scientific">Streptomyces sp. NBC_01401</name>
    <dbReference type="NCBI Taxonomy" id="2903854"/>
    <lineage>
        <taxon>Bacteria</taxon>
        <taxon>Bacillati</taxon>
        <taxon>Actinomycetota</taxon>
        <taxon>Actinomycetes</taxon>
        <taxon>Kitasatosporales</taxon>
        <taxon>Streptomycetaceae</taxon>
        <taxon>Streptomyces</taxon>
    </lineage>
</organism>
<feature type="transmembrane region" description="Helical" evidence="1">
    <location>
        <begin position="28"/>
        <end position="47"/>
    </location>
</feature>
<reference evidence="2" key="1">
    <citation type="submission" date="2022-10" db="EMBL/GenBank/DDBJ databases">
        <title>The complete genomes of actinobacterial strains from the NBC collection.</title>
        <authorList>
            <person name="Joergensen T.S."/>
            <person name="Alvarez Arevalo M."/>
            <person name="Sterndorff E.B."/>
            <person name="Faurdal D."/>
            <person name="Vuksanovic O."/>
            <person name="Mourched A.-S."/>
            <person name="Charusanti P."/>
            <person name="Shaw S."/>
            <person name="Blin K."/>
            <person name="Weber T."/>
        </authorList>
    </citation>
    <scope>NUCLEOTIDE SEQUENCE</scope>
    <source>
        <strain evidence="2">NBC_01401</strain>
    </source>
</reference>